<keyword evidence="3" id="KW-1185">Reference proteome</keyword>
<proteinExistence type="predicted"/>
<dbReference type="AlphaFoldDB" id="A0ABD5PT33"/>
<dbReference type="Proteomes" id="UP001595898">
    <property type="component" value="Unassembled WGS sequence"/>
</dbReference>
<accession>A0ABD5PT33</accession>
<dbReference type="RefSeq" id="WP_250138632.1">
    <property type="nucleotide sequence ID" value="NZ_JALIQP010000001.1"/>
</dbReference>
<gene>
    <name evidence="2" type="ORF">ACFO5R_16835</name>
</gene>
<evidence type="ECO:0000256" key="1">
    <source>
        <dbReference type="SAM" id="Phobius"/>
    </source>
</evidence>
<keyword evidence="1" id="KW-0812">Transmembrane</keyword>
<keyword evidence="1" id="KW-1133">Transmembrane helix</keyword>
<organism evidence="2 3">
    <name type="scientific">Halosolutus amylolyticus</name>
    <dbReference type="NCBI Taxonomy" id="2932267"/>
    <lineage>
        <taxon>Archaea</taxon>
        <taxon>Methanobacteriati</taxon>
        <taxon>Methanobacteriota</taxon>
        <taxon>Stenosarchaea group</taxon>
        <taxon>Halobacteria</taxon>
        <taxon>Halobacteriales</taxon>
        <taxon>Natrialbaceae</taxon>
        <taxon>Halosolutus</taxon>
    </lineage>
</organism>
<feature type="transmembrane region" description="Helical" evidence="1">
    <location>
        <begin position="37"/>
        <end position="59"/>
    </location>
</feature>
<evidence type="ECO:0000313" key="2">
    <source>
        <dbReference type="EMBL" id="MFC4543593.1"/>
    </source>
</evidence>
<reference evidence="2 3" key="1">
    <citation type="journal article" date="2019" name="Int. J. Syst. Evol. Microbiol.">
        <title>The Global Catalogue of Microorganisms (GCM) 10K type strain sequencing project: providing services to taxonomists for standard genome sequencing and annotation.</title>
        <authorList>
            <consortium name="The Broad Institute Genomics Platform"/>
            <consortium name="The Broad Institute Genome Sequencing Center for Infectious Disease"/>
            <person name="Wu L."/>
            <person name="Ma J."/>
        </authorList>
    </citation>
    <scope>NUCLEOTIDE SEQUENCE [LARGE SCALE GENOMIC DNA]</scope>
    <source>
        <strain evidence="2 3">WLHS5</strain>
    </source>
</reference>
<comment type="caution">
    <text evidence="2">The sequence shown here is derived from an EMBL/GenBank/DDBJ whole genome shotgun (WGS) entry which is preliminary data.</text>
</comment>
<feature type="transmembrane region" description="Helical" evidence="1">
    <location>
        <begin position="12"/>
        <end position="31"/>
    </location>
</feature>
<name>A0ABD5PT33_9EURY</name>
<keyword evidence="1" id="KW-0472">Membrane</keyword>
<dbReference type="EMBL" id="JBHSFA010000009">
    <property type="protein sequence ID" value="MFC4543593.1"/>
    <property type="molecule type" value="Genomic_DNA"/>
</dbReference>
<protein>
    <submittedName>
        <fullName evidence="2">Uncharacterized protein</fullName>
    </submittedName>
</protein>
<sequence length="70" mass="7888">MDTDGLLELAGHYLVVLILVMVALTLLDVIVADPSFWIELGIVVVVAFAYRPIVLRLGVAPDRWEREQRQ</sequence>
<evidence type="ECO:0000313" key="3">
    <source>
        <dbReference type="Proteomes" id="UP001595898"/>
    </source>
</evidence>